<feature type="chain" id="PRO_5034497085" evidence="2">
    <location>
        <begin position="21"/>
        <end position="47"/>
    </location>
</feature>
<dbReference type="Proteomes" id="UP000694569">
    <property type="component" value="Unplaced"/>
</dbReference>
<sequence length="47" mass="5225">MCTTVMVLSTLAILLRRRFCNKVQPLPDGSDDNPTRGQRLAAVPRGR</sequence>
<dbReference type="GO" id="GO:0002046">
    <property type="term" value="F:opsin binding"/>
    <property type="evidence" value="ECO:0007669"/>
    <property type="project" value="TreeGrafter"/>
</dbReference>
<dbReference type="OrthoDB" id="9609893at2759"/>
<reference evidence="3" key="2">
    <citation type="submission" date="2025-09" db="UniProtKB">
        <authorList>
            <consortium name="Ensembl"/>
        </authorList>
    </citation>
    <scope>IDENTIFICATION</scope>
</reference>
<dbReference type="GeneTree" id="ENSGT01020000233913"/>
<protein>
    <submittedName>
        <fullName evidence="3">Uncharacterized protein</fullName>
    </submittedName>
</protein>
<name>A0A8C5MKG8_9ANUR</name>
<evidence type="ECO:0000256" key="2">
    <source>
        <dbReference type="SAM" id="SignalP"/>
    </source>
</evidence>
<evidence type="ECO:0000313" key="4">
    <source>
        <dbReference type="Proteomes" id="UP000694569"/>
    </source>
</evidence>
<dbReference type="GO" id="GO:0042622">
    <property type="term" value="C:photoreceptor outer segment membrane"/>
    <property type="evidence" value="ECO:0007669"/>
    <property type="project" value="InterPro"/>
</dbReference>
<feature type="signal peptide" evidence="2">
    <location>
        <begin position="1"/>
        <end position="20"/>
    </location>
</feature>
<reference evidence="3" key="1">
    <citation type="submission" date="2025-08" db="UniProtKB">
        <authorList>
            <consortium name="Ensembl"/>
        </authorList>
    </citation>
    <scope>IDENTIFICATION</scope>
</reference>
<dbReference type="Pfam" id="PF15201">
    <property type="entry name" value="Rod_cone_degen"/>
    <property type="match status" value="1"/>
</dbReference>
<dbReference type="AlphaFoldDB" id="A0A8C5MKG8"/>
<dbReference type="Ensembl" id="ENSLLET00000015946.1">
    <property type="protein sequence ID" value="ENSLLEP00000015361.1"/>
    <property type="gene ID" value="ENSLLEG00000009771.1"/>
</dbReference>
<dbReference type="InterPro" id="IPR027937">
    <property type="entry name" value="PRCD"/>
</dbReference>
<accession>A0A8C5MKG8</accession>
<organism evidence="3 4">
    <name type="scientific">Leptobrachium leishanense</name>
    <name type="common">Leishan spiny toad</name>
    <dbReference type="NCBI Taxonomy" id="445787"/>
    <lineage>
        <taxon>Eukaryota</taxon>
        <taxon>Metazoa</taxon>
        <taxon>Chordata</taxon>
        <taxon>Craniata</taxon>
        <taxon>Vertebrata</taxon>
        <taxon>Euteleostomi</taxon>
        <taxon>Amphibia</taxon>
        <taxon>Batrachia</taxon>
        <taxon>Anura</taxon>
        <taxon>Pelobatoidea</taxon>
        <taxon>Megophryidae</taxon>
        <taxon>Leptobrachium</taxon>
    </lineage>
</organism>
<keyword evidence="2" id="KW-0732">Signal</keyword>
<dbReference type="PANTHER" id="PTHR38501:SF1">
    <property type="entry name" value="PHOTORECEPTOR DISK COMPONENT PRCD"/>
    <property type="match status" value="1"/>
</dbReference>
<evidence type="ECO:0000313" key="3">
    <source>
        <dbReference type="Ensembl" id="ENSLLEP00000015361.1"/>
    </source>
</evidence>
<evidence type="ECO:0000256" key="1">
    <source>
        <dbReference type="SAM" id="MobiDB-lite"/>
    </source>
</evidence>
<proteinExistence type="predicted"/>
<keyword evidence="4" id="KW-1185">Reference proteome</keyword>
<dbReference type="PANTHER" id="PTHR38501">
    <property type="entry name" value="PHOTORECEPTOR DISK COMPONENT PRCD"/>
    <property type="match status" value="1"/>
</dbReference>
<feature type="region of interest" description="Disordered" evidence="1">
    <location>
        <begin position="24"/>
        <end position="47"/>
    </location>
</feature>